<accession>S4PRW3</accession>
<name>S4PRW3_9NEOP</name>
<evidence type="ECO:0000313" key="1">
    <source>
        <dbReference type="EMBL" id="JAA78177.1"/>
    </source>
</evidence>
<organism evidence="1">
    <name type="scientific">Pararge aegeria</name>
    <name type="common">speckled wood butterfly</name>
    <dbReference type="NCBI Taxonomy" id="116150"/>
    <lineage>
        <taxon>Eukaryota</taxon>
        <taxon>Metazoa</taxon>
        <taxon>Ecdysozoa</taxon>
        <taxon>Arthropoda</taxon>
        <taxon>Hexapoda</taxon>
        <taxon>Insecta</taxon>
        <taxon>Pterygota</taxon>
        <taxon>Neoptera</taxon>
        <taxon>Endopterygota</taxon>
        <taxon>Lepidoptera</taxon>
        <taxon>Glossata</taxon>
        <taxon>Ditrysia</taxon>
        <taxon>Papilionoidea</taxon>
        <taxon>Nymphalidae</taxon>
        <taxon>Satyrinae</taxon>
        <taxon>Satyrini</taxon>
        <taxon>Parargina</taxon>
        <taxon>Pararge</taxon>
    </lineage>
</organism>
<feature type="non-terminal residue" evidence="1">
    <location>
        <position position="1"/>
    </location>
</feature>
<sequence>DKSVFQLISKNYCFLYFNLFMQYLLMEPTFQGAPASNEKFAVYQNGKLGEFFRIKNLLMQHQHRKRSAAQST</sequence>
<proteinExistence type="predicted"/>
<protein>
    <submittedName>
        <fullName evidence="1">Uncharacterized protein</fullName>
    </submittedName>
</protein>
<dbReference type="AlphaFoldDB" id="S4PRW3"/>
<reference evidence="1" key="1">
    <citation type="journal article" date="2013" name="BMC Genomics">
        <title>Unscrambling butterfly oogenesis.</title>
        <authorList>
            <person name="Carter J.M."/>
            <person name="Baker S.C."/>
            <person name="Pink R."/>
            <person name="Carter D.R."/>
            <person name="Collins A."/>
            <person name="Tomlin J."/>
            <person name="Gibbs M."/>
            <person name="Breuker C.J."/>
        </authorList>
    </citation>
    <scope>NUCLEOTIDE SEQUENCE</scope>
    <source>
        <tissue evidence="1">Ovary</tissue>
    </source>
</reference>
<reference evidence="1" key="2">
    <citation type="submission" date="2013-05" db="EMBL/GenBank/DDBJ databases">
        <authorList>
            <person name="Carter J.-M."/>
            <person name="Baker S.C."/>
            <person name="Pink R."/>
            <person name="Carter D.R.F."/>
            <person name="Collins A."/>
            <person name="Tomlin J."/>
            <person name="Gibbs M."/>
            <person name="Breuker C.J."/>
        </authorList>
    </citation>
    <scope>NUCLEOTIDE SEQUENCE</scope>
    <source>
        <tissue evidence="1">Ovary</tissue>
    </source>
</reference>
<dbReference type="EMBL" id="GAIX01014383">
    <property type="protein sequence ID" value="JAA78177.1"/>
    <property type="molecule type" value="Transcribed_RNA"/>
</dbReference>